<comment type="caution">
    <text evidence="2">The sequence shown here is derived from an EMBL/GenBank/DDBJ whole genome shotgun (WGS) entry which is preliminary data.</text>
</comment>
<gene>
    <name evidence="2" type="ORF">WA026_003077</name>
</gene>
<keyword evidence="3" id="KW-1185">Reference proteome</keyword>
<protein>
    <submittedName>
        <fullName evidence="2">Uncharacterized protein</fullName>
    </submittedName>
</protein>
<feature type="region of interest" description="Disordered" evidence="1">
    <location>
        <begin position="173"/>
        <end position="195"/>
    </location>
</feature>
<evidence type="ECO:0000313" key="2">
    <source>
        <dbReference type="EMBL" id="KAK9869323.1"/>
    </source>
</evidence>
<evidence type="ECO:0000256" key="1">
    <source>
        <dbReference type="SAM" id="MobiDB-lite"/>
    </source>
</evidence>
<accession>A0AAW1TLC2</accession>
<organism evidence="2 3">
    <name type="scientific">Henosepilachna vigintioctopunctata</name>
    <dbReference type="NCBI Taxonomy" id="420089"/>
    <lineage>
        <taxon>Eukaryota</taxon>
        <taxon>Metazoa</taxon>
        <taxon>Ecdysozoa</taxon>
        <taxon>Arthropoda</taxon>
        <taxon>Hexapoda</taxon>
        <taxon>Insecta</taxon>
        <taxon>Pterygota</taxon>
        <taxon>Neoptera</taxon>
        <taxon>Endopterygota</taxon>
        <taxon>Coleoptera</taxon>
        <taxon>Polyphaga</taxon>
        <taxon>Cucujiformia</taxon>
        <taxon>Coccinelloidea</taxon>
        <taxon>Coccinellidae</taxon>
        <taxon>Epilachninae</taxon>
        <taxon>Epilachnini</taxon>
        <taxon>Henosepilachna</taxon>
    </lineage>
</organism>
<dbReference type="AlphaFoldDB" id="A0AAW1TLC2"/>
<reference evidence="2 3" key="1">
    <citation type="submission" date="2023-03" db="EMBL/GenBank/DDBJ databases">
        <title>Genome insight into feeding habits of ladybird beetles.</title>
        <authorList>
            <person name="Li H.-S."/>
            <person name="Huang Y.-H."/>
            <person name="Pang H."/>
        </authorList>
    </citation>
    <scope>NUCLEOTIDE SEQUENCE [LARGE SCALE GENOMIC DNA]</scope>
    <source>
        <strain evidence="2">SYSU_2023b</strain>
        <tissue evidence="2">Whole body</tissue>
    </source>
</reference>
<proteinExistence type="predicted"/>
<feature type="compositionally biased region" description="Basic residues" evidence="1">
    <location>
        <begin position="74"/>
        <end position="85"/>
    </location>
</feature>
<dbReference type="EMBL" id="JARQZJ010000001">
    <property type="protein sequence ID" value="KAK9869323.1"/>
    <property type="molecule type" value="Genomic_DNA"/>
</dbReference>
<name>A0AAW1TLC2_9CUCU</name>
<feature type="region of interest" description="Disordered" evidence="1">
    <location>
        <begin position="53"/>
        <end position="100"/>
    </location>
</feature>
<dbReference type="Proteomes" id="UP001431783">
    <property type="component" value="Unassembled WGS sequence"/>
</dbReference>
<evidence type="ECO:0000313" key="3">
    <source>
        <dbReference type="Proteomes" id="UP001431783"/>
    </source>
</evidence>
<sequence>MCLSRCVVSKTVKLSIFRNFSYSVQCEMGCTVGCTNADPSLLMYSVEEEEDTWISGEELKTEGSSGSEDDVPRRKVISRKSRRRRSEGYTPPEARFSLPNLGDNKTGIAFQLTLPNESVIRPSVSEGANLKPERFSVGGGETERANLEVAMARMRTRSSLDATPDLDECLKRESEWRPKRGSLKLPNLEEGTPAV</sequence>